<evidence type="ECO:0000256" key="4">
    <source>
        <dbReference type="ARBA" id="ARBA00022605"/>
    </source>
</evidence>
<dbReference type="Gene3D" id="4.10.80.70">
    <property type="match status" value="1"/>
</dbReference>
<dbReference type="Gene3D" id="3.30.1220.10">
    <property type="entry name" value="CobW-like, C-terminal domain"/>
    <property type="match status" value="1"/>
</dbReference>
<dbReference type="SUPFAM" id="SSF141734">
    <property type="entry name" value="HisI-like"/>
    <property type="match status" value="1"/>
</dbReference>
<feature type="domain" description="CobW C-terminal" evidence="9">
    <location>
        <begin position="151"/>
        <end position="262"/>
    </location>
</feature>
<dbReference type="SMART" id="SM00833">
    <property type="entry name" value="CobW_C"/>
    <property type="match status" value="1"/>
</dbReference>
<dbReference type="SUPFAM" id="SSF90002">
    <property type="entry name" value="Hypothetical protein YjiA, C-terminal domain"/>
    <property type="match status" value="1"/>
</dbReference>
<dbReference type="InterPro" id="IPR002496">
    <property type="entry name" value="PRib_AMP_CycHydrolase_dom"/>
</dbReference>
<evidence type="ECO:0000256" key="5">
    <source>
        <dbReference type="ARBA" id="ARBA00022741"/>
    </source>
</evidence>
<accession>A0A8E6L7D1</accession>
<comment type="catalytic activity">
    <reaction evidence="1">
        <text>1-(5-phospho-beta-D-ribosyl)-5'-AMP + H2O = 1-(5-phospho-beta-D-ribosyl)-5-[(5-phospho-beta-D-ribosylamino)methylideneamino]imidazole-4-carboxamide</text>
        <dbReference type="Rhea" id="RHEA:20049"/>
        <dbReference type="ChEBI" id="CHEBI:15377"/>
        <dbReference type="ChEBI" id="CHEBI:58435"/>
        <dbReference type="ChEBI" id="CHEBI:59457"/>
        <dbReference type="EC" id="3.5.4.19"/>
    </reaction>
</comment>
<keyword evidence="6" id="KW-0378">Hydrolase</keyword>
<dbReference type="InterPro" id="IPR036627">
    <property type="entry name" value="CobW-likC_sf"/>
</dbReference>
<dbReference type="GO" id="GO:0000166">
    <property type="term" value="F:nucleotide binding"/>
    <property type="evidence" value="ECO:0007669"/>
    <property type="project" value="UniProtKB-KW"/>
</dbReference>
<geneLocation type="plasmid" evidence="10">
    <name>p59001-phv</name>
</geneLocation>
<dbReference type="Pfam" id="PF01502">
    <property type="entry name" value="PRA-CH"/>
    <property type="match status" value="1"/>
</dbReference>
<protein>
    <recommendedName>
        <fullName evidence="3">phosphoribosyl-AMP cyclohydrolase</fullName>
        <ecNumber evidence="3">3.5.4.19</ecNumber>
    </recommendedName>
</protein>
<evidence type="ECO:0000256" key="3">
    <source>
        <dbReference type="ARBA" id="ARBA00012721"/>
    </source>
</evidence>
<comment type="pathway">
    <text evidence="2">Amino-acid biosynthesis; L-histidine biosynthesis; L-histidine from 5-phospho-alpha-D-ribose 1-diphosphate: step 3/9.</text>
</comment>
<keyword evidence="8" id="KW-0143">Chaperone</keyword>
<dbReference type="InterPro" id="IPR038019">
    <property type="entry name" value="PRib_AMP_CycHydrolase_sf"/>
</dbReference>
<evidence type="ECO:0000256" key="6">
    <source>
        <dbReference type="ARBA" id="ARBA00022801"/>
    </source>
</evidence>
<reference evidence="10" key="1">
    <citation type="submission" date="2021-05" db="EMBL/GenBank/DDBJ databases">
        <authorList>
            <person name="Zhang X."/>
        </authorList>
    </citation>
    <scope>NUCLEOTIDE SEQUENCE</scope>
    <source>
        <plasmid evidence="10">p59001-phv</plasmid>
    </source>
</reference>
<keyword evidence="4" id="KW-0028">Amino-acid biosynthesis</keyword>
<keyword evidence="5" id="KW-0547">Nucleotide-binding</keyword>
<keyword evidence="7" id="KW-0368">Histidine biosynthesis</keyword>
<dbReference type="UniPathway" id="UPA00031">
    <property type="reaction ID" value="UER00008"/>
</dbReference>
<evidence type="ECO:0000256" key="8">
    <source>
        <dbReference type="ARBA" id="ARBA00023186"/>
    </source>
</evidence>
<dbReference type="InterPro" id="IPR011629">
    <property type="entry name" value="CobW-like_C"/>
</dbReference>
<dbReference type="PANTHER" id="PTHR43603:SF1">
    <property type="entry name" value="ZINC-REGULATED GTPASE METALLOPROTEIN ACTIVATOR 1"/>
    <property type="match status" value="1"/>
</dbReference>
<dbReference type="EC" id="3.5.4.19" evidence="3"/>
<dbReference type="GO" id="GO:0004635">
    <property type="term" value="F:phosphoribosyl-AMP cyclohydrolase activity"/>
    <property type="evidence" value="ECO:0007669"/>
    <property type="project" value="UniProtKB-EC"/>
</dbReference>
<proteinExistence type="predicted"/>
<keyword evidence="10" id="KW-0614">Plasmid</keyword>
<evidence type="ECO:0000256" key="1">
    <source>
        <dbReference type="ARBA" id="ARBA00000024"/>
    </source>
</evidence>
<dbReference type="Pfam" id="PF07683">
    <property type="entry name" value="CobW_C"/>
    <property type="match status" value="1"/>
</dbReference>
<evidence type="ECO:0000259" key="9">
    <source>
        <dbReference type="SMART" id="SM00833"/>
    </source>
</evidence>
<dbReference type="GO" id="GO:0000105">
    <property type="term" value="P:L-histidine biosynthetic process"/>
    <property type="evidence" value="ECO:0007669"/>
    <property type="project" value="UniProtKB-UniPathway"/>
</dbReference>
<evidence type="ECO:0000256" key="2">
    <source>
        <dbReference type="ARBA" id="ARBA00005169"/>
    </source>
</evidence>
<organism evidence="10">
    <name type="scientific">Klebsiella pneumoniae</name>
    <dbReference type="NCBI Taxonomy" id="573"/>
    <lineage>
        <taxon>Bacteria</taxon>
        <taxon>Pseudomonadati</taxon>
        <taxon>Pseudomonadota</taxon>
        <taxon>Gammaproteobacteria</taxon>
        <taxon>Enterobacterales</taxon>
        <taxon>Enterobacteriaceae</taxon>
        <taxon>Klebsiella/Raoultella group</taxon>
        <taxon>Klebsiella</taxon>
        <taxon>Klebsiella pneumoniae complex</taxon>
    </lineage>
</organism>
<dbReference type="PANTHER" id="PTHR43603">
    <property type="entry name" value="COBW DOMAIN-CONTAINING PROTEIN DDB_G0274527"/>
    <property type="match status" value="1"/>
</dbReference>
<name>A0A8E6L7D1_KLEPN</name>
<dbReference type="EMBL" id="MZ156797">
    <property type="protein sequence ID" value="QVQ59115.1"/>
    <property type="molecule type" value="Genomic_DNA"/>
</dbReference>
<dbReference type="RefSeq" id="WP_077260988.1">
    <property type="nucleotide sequence ID" value="NZ_CABWOG010000023.1"/>
</dbReference>
<dbReference type="AlphaFoldDB" id="A0A8E6L7D1"/>
<evidence type="ECO:0000256" key="7">
    <source>
        <dbReference type="ARBA" id="ARBA00023102"/>
    </source>
</evidence>
<sequence>MISEAQCFSYWSCSQACLWRKGKTSGCVQQLHDICLDCDGDAVLLLVVQKGEACHTSRRSCFYNAIKGDELTVLVLNNKVDLISEAQKEKLVAILRSLNPRARIVVSQFGQVPLSNILNTGLFDFEQAAQAPGWLKELRGEHTPETEEYGITSFVFRARRPFHPTRFWQVMDGVVRSKGYFWLASRPEFAGSWSQAGGIARQALGGVWWASVPKERWPEDAESLKFIMSNWIDGIGDARQELVFIGMDMNESKLRNRLDSALLTDAEMAEGPQNWRHYPDPVEPWFEE</sequence>
<dbReference type="Gene3D" id="3.10.20.810">
    <property type="entry name" value="Phosphoribosyl-AMP cyclohydrolase"/>
    <property type="match status" value="1"/>
</dbReference>
<dbReference type="InterPro" id="IPR051927">
    <property type="entry name" value="Zn_Chap_cDPG_Synth"/>
</dbReference>
<evidence type="ECO:0000313" key="10">
    <source>
        <dbReference type="EMBL" id="QVQ59115.1"/>
    </source>
</evidence>